<comment type="caution">
    <text evidence="2">The sequence shown here is derived from an EMBL/GenBank/DDBJ whole genome shotgun (WGS) entry which is preliminary data.</text>
</comment>
<sequence length="220" mass="23046">MRVILSWSSGKDAAWALWVLRDRGVDVSGLLTTLDEATGRVGLHGVPRDVVEAQAEAAGLPLHTVALPWPAPNDVYEAALRPALAAARDAGATHVAFGDLFLADIRAYRERLVAEAGLAPLFPLWHPPGGTAALAQSMLAGGLRATVTCADASVLDASFVGRPYDGAFLSDLPALADPCGERGEFHTVCTGGPMFRRPLAVRVGRAEERGGFVSADVRAA</sequence>
<dbReference type="Gene3D" id="3.40.50.620">
    <property type="entry name" value="HUPs"/>
    <property type="match status" value="1"/>
</dbReference>
<gene>
    <name evidence="2" type="ORF">RM540_13565</name>
</gene>
<dbReference type="Proteomes" id="UP001267426">
    <property type="component" value="Unassembled WGS sequence"/>
</dbReference>
<reference evidence="2 3" key="1">
    <citation type="submission" date="2023-09" db="EMBL/GenBank/DDBJ databases">
        <authorList>
            <person name="Rey-Velasco X."/>
        </authorList>
    </citation>
    <scope>NUCLEOTIDE SEQUENCE [LARGE SCALE GENOMIC DNA]</scope>
    <source>
        <strain evidence="2 3">F394</strain>
    </source>
</reference>
<protein>
    <recommendedName>
        <fullName evidence="1">Diphthamide synthase domain-containing protein</fullName>
    </recommendedName>
</protein>
<keyword evidence="3" id="KW-1185">Reference proteome</keyword>
<organism evidence="2 3">
    <name type="scientific">Rubrivirga litoralis</name>
    <dbReference type="NCBI Taxonomy" id="3075598"/>
    <lineage>
        <taxon>Bacteria</taxon>
        <taxon>Pseudomonadati</taxon>
        <taxon>Rhodothermota</taxon>
        <taxon>Rhodothermia</taxon>
        <taxon>Rhodothermales</taxon>
        <taxon>Rubricoccaceae</taxon>
        <taxon>Rubrivirga</taxon>
    </lineage>
</organism>
<evidence type="ECO:0000313" key="3">
    <source>
        <dbReference type="Proteomes" id="UP001267426"/>
    </source>
</evidence>
<dbReference type="RefSeq" id="WP_311665012.1">
    <property type="nucleotide sequence ID" value="NZ_JAVRHT010000037.1"/>
</dbReference>
<name>A0ABU3BU31_9BACT</name>
<evidence type="ECO:0000259" key="1">
    <source>
        <dbReference type="Pfam" id="PF01902"/>
    </source>
</evidence>
<dbReference type="InterPro" id="IPR002761">
    <property type="entry name" value="Diphthami_syn_dom"/>
</dbReference>
<evidence type="ECO:0000313" key="2">
    <source>
        <dbReference type="EMBL" id="MDT0632783.1"/>
    </source>
</evidence>
<dbReference type="SUPFAM" id="SSF52402">
    <property type="entry name" value="Adenine nucleotide alpha hydrolases-like"/>
    <property type="match status" value="1"/>
</dbReference>
<dbReference type="EMBL" id="JAVRHT010000037">
    <property type="protein sequence ID" value="MDT0632783.1"/>
    <property type="molecule type" value="Genomic_DNA"/>
</dbReference>
<dbReference type="Pfam" id="PF01902">
    <property type="entry name" value="Diphthami_syn_2"/>
    <property type="match status" value="1"/>
</dbReference>
<accession>A0ABU3BU31</accession>
<proteinExistence type="predicted"/>
<dbReference type="Gene3D" id="3.90.1490.10">
    <property type="entry name" value="putative n-type atp pyrophosphatase, domain 2"/>
    <property type="match status" value="1"/>
</dbReference>
<dbReference type="InterPro" id="IPR014729">
    <property type="entry name" value="Rossmann-like_a/b/a_fold"/>
</dbReference>
<feature type="domain" description="Diphthamide synthase" evidence="1">
    <location>
        <begin position="1"/>
        <end position="210"/>
    </location>
</feature>